<dbReference type="AlphaFoldDB" id="A0A194W8N4"/>
<evidence type="ECO:0000256" key="1">
    <source>
        <dbReference type="ARBA" id="ARBA00005179"/>
    </source>
</evidence>
<evidence type="ECO:0000256" key="4">
    <source>
        <dbReference type="ARBA" id="ARBA00023315"/>
    </source>
</evidence>
<dbReference type="GO" id="GO:0016746">
    <property type="term" value="F:acyltransferase activity"/>
    <property type="evidence" value="ECO:0007669"/>
    <property type="project" value="UniProtKB-KW"/>
</dbReference>
<comment type="similarity">
    <text evidence="2">Belongs to the plant acyltransferase family.</text>
</comment>
<dbReference type="PANTHER" id="PTHR31896:SF69">
    <property type="entry name" value="FAMILY REGULATORY PROTEIN, PUTATIVE (AFU_ORTHOLOGUE AFUA_3G14730)-RELATED"/>
    <property type="match status" value="1"/>
</dbReference>
<evidence type="ECO:0000313" key="6">
    <source>
        <dbReference type="Proteomes" id="UP000078559"/>
    </source>
</evidence>
<proteinExistence type="inferred from homology"/>
<keyword evidence="4" id="KW-0012">Acyltransferase</keyword>
<dbReference type="Gene3D" id="3.30.559.10">
    <property type="entry name" value="Chloramphenicol acetyltransferase-like domain"/>
    <property type="match status" value="2"/>
</dbReference>
<dbReference type="InterPro" id="IPR023213">
    <property type="entry name" value="CAT-like_dom_sf"/>
</dbReference>
<dbReference type="InterPro" id="IPR051283">
    <property type="entry name" value="Sec_Metabolite_Acyltrans"/>
</dbReference>
<name>A0A194W8N4_CYTMA</name>
<dbReference type="Proteomes" id="UP000078559">
    <property type="component" value="Chromosome 8"/>
</dbReference>
<accession>A0A194W8N4</accession>
<evidence type="ECO:0000313" key="5">
    <source>
        <dbReference type="EMBL" id="KUI72458.1"/>
    </source>
</evidence>
<reference evidence="5" key="1">
    <citation type="submission" date="2014-12" db="EMBL/GenBank/DDBJ databases">
        <title>Genome Sequence of Valsa Canker Pathogens Uncovers a Specific Adaption of Colonization on Woody Bark.</title>
        <authorList>
            <person name="Yin Z."/>
            <person name="Liu H."/>
            <person name="Gao X."/>
            <person name="Li Z."/>
            <person name="Song N."/>
            <person name="Ke X."/>
            <person name="Dai Q."/>
            <person name="Wu Y."/>
            <person name="Sun Y."/>
            <person name="Xu J.-R."/>
            <person name="Kang Z.K."/>
            <person name="Wang L."/>
            <person name="Huang L."/>
        </authorList>
    </citation>
    <scope>NUCLEOTIDE SEQUENCE [LARGE SCALE GENOMIC DNA]</scope>
    <source>
        <strain evidence="5">03-8</strain>
    </source>
</reference>
<evidence type="ECO:0000256" key="2">
    <source>
        <dbReference type="ARBA" id="ARBA00009861"/>
    </source>
</evidence>
<organism evidence="5 6">
    <name type="scientific">Cytospora mali</name>
    <name type="common">Apple Valsa canker fungus</name>
    <name type="synonym">Valsa mali</name>
    <dbReference type="NCBI Taxonomy" id="578113"/>
    <lineage>
        <taxon>Eukaryota</taxon>
        <taxon>Fungi</taxon>
        <taxon>Dikarya</taxon>
        <taxon>Ascomycota</taxon>
        <taxon>Pezizomycotina</taxon>
        <taxon>Sordariomycetes</taxon>
        <taxon>Sordariomycetidae</taxon>
        <taxon>Diaporthales</taxon>
        <taxon>Cytosporaceae</taxon>
        <taxon>Cytospora</taxon>
    </lineage>
</organism>
<evidence type="ECO:0000256" key="3">
    <source>
        <dbReference type="ARBA" id="ARBA00022679"/>
    </source>
</evidence>
<comment type="pathway">
    <text evidence="1">Secondary metabolite biosynthesis.</text>
</comment>
<gene>
    <name evidence="5" type="ORF">VM1G_07522</name>
</gene>
<keyword evidence="6" id="KW-1185">Reference proteome</keyword>
<dbReference type="OrthoDB" id="21502at2759"/>
<keyword evidence="3" id="KW-0808">Transferase</keyword>
<protein>
    <submittedName>
        <fullName evidence="5">Uncharacterized protein</fullName>
    </submittedName>
</protein>
<dbReference type="SMR" id="A0A194W8N4"/>
<dbReference type="EMBL" id="CM003105">
    <property type="protein sequence ID" value="KUI72458.1"/>
    <property type="molecule type" value="Genomic_DNA"/>
</dbReference>
<sequence>MASWFRQITPTRVPTDIVVPFRYWDDTVVLKSITIFHMSRYDAVLDTEKLHESLERLLARKGWRKLGARLRKNARGQIEYHIPAEFTNERPAVSYSQDRHNMPISEHPLASQLPEPRNRPAIVCDPEQFTSLIRPPGTPSSLDDYLTQDRGQLGLHIVSFTDATLVGLYFNHTTTDIMGWGSLMTAWMHELHGRGDQIQTPVGGDPEDSEDFDPMRRLGLNPTEPHVLEDRHMGTSGLVSFGLRNALDIGFRQKEGRIICVPGAFIDRLRVHALDELKAEASQSGQGVEAEPFVSHADVLAAWWIRLNVSLFLPADSERTVTIQNAASSRKTLSSDFGTSTTPYISNFFTMLYSLIPAREILSRPVSWLAQEIRRAVVEQGTREQVEAYFALQRQTLGRVLPVFGDSGMQLMSISNWCKANLYGHDFSPARVDGIDEVPRCCSLIEALQVPLGFPEGTLVMGQDRDGNYWMYAFRVKGTWGKVEQALEGMDYTS</sequence>
<dbReference type="PANTHER" id="PTHR31896">
    <property type="entry name" value="FAMILY REGULATORY PROTEIN, PUTATIVE (AFU_ORTHOLOGUE AFUA_3G14730)-RELATED"/>
    <property type="match status" value="1"/>
</dbReference>